<dbReference type="SUPFAM" id="SSF48208">
    <property type="entry name" value="Six-hairpin glycosidases"/>
    <property type="match status" value="1"/>
</dbReference>
<dbReference type="Proteomes" id="UP000626109">
    <property type="component" value="Unassembled WGS sequence"/>
</dbReference>
<comment type="caution">
    <text evidence="1">The sequence shown here is derived from an EMBL/GenBank/DDBJ whole genome shotgun (WGS) entry which is preliminary data.</text>
</comment>
<organism evidence="1 2">
    <name type="scientific">Polarella glacialis</name>
    <name type="common">Dinoflagellate</name>
    <dbReference type="NCBI Taxonomy" id="89957"/>
    <lineage>
        <taxon>Eukaryota</taxon>
        <taxon>Sar</taxon>
        <taxon>Alveolata</taxon>
        <taxon>Dinophyceae</taxon>
        <taxon>Suessiales</taxon>
        <taxon>Suessiaceae</taxon>
        <taxon>Polarella</taxon>
    </lineage>
</organism>
<name>A0A813JMP2_POLGL</name>
<reference evidence="1" key="1">
    <citation type="submission" date="2021-02" db="EMBL/GenBank/DDBJ databases">
        <authorList>
            <person name="Dougan E. K."/>
            <person name="Rhodes N."/>
            <person name="Thang M."/>
            <person name="Chan C."/>
        </authorList>
    </citation>
    <scope>NUCLEOTIDE SEQUENCE</scope>
</reference>
<dbReference type="GO" id="GO:0005975">
    <property type="term" value="P:carbohydrate metabolic process"/>
    <property type="evidence" value="ECO:0007669"/>
    <property type="project" value="InterPro"/>
</dbReference>
<dbReference type="EMBL" id="CAJNNW010025741">
    <property type="protein sequence ID" value="CAE8679119.1"/>
    <property type="molecule type" value="Genomic_DNA"/>
</dbReference>
<dbReference type="InterPro" id="IPR012341">
    <property type="entry name" value="6hp_glycosidase-like_sf"/>
</dbReference>
<protein>
    <submittedName>
        <fullName evidence="1">Uncharacterized protein</fullName>
    </submittedName>
</protein>
<dbReference type="Gene3D" id="1.50.10.10">
    <property type="match status" value="1"/>
</dbReference>
<accession>A0A813JMP2</accession>
<proteinExistence type="predicted"/>
<sequence length="468" mass="52811">MSAAKKPRTDMDSTTDLASAPLGAAFQPELAKFCRAEPPLTKAELGELRLLLDKHKVLDTTKAKCKDKAGNFTGPFSASAANAKGDHTDSSMFGSWFRDNCIIAYGLFLTDQDGPGCDDAIACLNSIATFLLTYQSHKMEMVINGLKDVKGDEKTWMDRPHIRFIGETGLEDPKWYNHKQNDALGYFLWARTQLAWHKKMPFTGDHLKLMGQLFDYLRAIESWADLDGGHWEEHSAVHASSIGPGLAALKLFKQVVAREGFLVPCKPDTLDLLEAKLEAALNEILPNEIITPKELDRDSDSACVFLCYPLQVVSDEMGLKIMERMKKVVGHIGMCRYRLDSYWCKDYKDKVGDDPTKHFTDAELKERDRLLEHGEEAQWCLFDPMVSAYFGKLYQTSKKPEHLKIQQVFLSRSLAAITGDVCPFGGWHCAEAYCLEKEQWVPNDDTPLVWTQIDLKMALYEMEKSLSC</sequence>
<evidence type="ECO:0000313" key="2">
    <source>
        <dbReference type="Proteomes" id="UP000626109"/>
    </source>
</evidence>
<dbReference type="AlphaFoldDB" id="A0A813JMP2"/>
<dbReference type="InterPro" id="IPR008928">
    <property type="entry name" value="6-hairpin_glycosidase_sf"/>
</dbReference>
<gene>
    <name evidence="1" type="ORF">PGLA2088_LOCUS21185</name>
</gene>
<evidence type="ECO:0000313" key="1">
    <source>
        <dbReference type="EMBL" id="CAE8679119.1"/>
    </source>
</evidence>